<proteinExistence type="predicted"/>
<dbReference type="OrthoDB" id="2984at2759"/>
<dbReference type="GO" id="GO:0008168">
    <property type="term" value="F:methyltransferase activity"/>
    <property type="evidence" value="ECO:0007669"/>
    <property type="project" value="UniProtKB-KW"/>
</dbReference>
<evidence type="ECO:0000313" key="1">
    <source>
        <dbReference type="EMBL" id="KAB1216903.1"/>
    </source>
</evidence>
<reference evidence="1 3" key="2">
    <citation type="journal article" date="2019" name="Plant Biotechnol. J.">
        <title>The red bayberry genome and genetic basis of sex determination.</title>
        <authorList>
            <person name="Jia H.M."/>
            <person name="Jia H.J."/>
            <person name="Cai Q.L."/>
            <person name="Wang Y."/>
            <person name="Zhao H.B."/>
            <person name="Yang W.F."/>
            <person name="Wang G.Y."/>
            <person name="Li Y.H."/>
            <person name="Zhan D.L."/>
            <person name="Shen Y.T."/>
            <person name="Niu Q.F."/>
            <person name="Chang L."/>
            <person name="Qiu J."/>
            <person name="Zhao L."/>
            <person name="Xie H.B."/>
            <person name="Fu W.Y."/>
            <person name="Jin J."/>
            <person name="Li X.W."/>
            <person name="Jiao Y."/>
            <person name="Zhou C.C."/>
            <person name="Tu T."/>
            <person name="Chai C.Y."/>
            <person name="Gao J.L."/>
            <person name="Fan L.J."/>
            <person name="van de Weg E."/>
            <person name="Wang J.Y."/>
            <person name="Gao Z.S."/>
        </authorList>
    </citation>
    <scope>NUCLEOTIDE SEQUENCE [LARGE SCALE GENOMIC DNA]</scope>
    <source>
        <tissue evidence="1">Leaves</tissue>
    </source>
</reference>
<keyword evidence="1" id="KW-0489">Methyltransferase</keyword>
<protein>
    <submittedName>
        <fullName evidence="1">Putative rRNA methylase YtqB</fullName>
    </submittedName>
</protein>
<dbReference type="Proteomes" id="UP000516437">
    <property type="component" value="Chromosome 4"/>
</dbReference>
<comment type="caution">
    <text evidence="1">The sequence shown here is derived from an EMBL/GenBank/DDBJ whole genome shotgun (WGS) entry which is preliminary data.</text>
</comment>
<evidence type="ECO:0000313" key="2">
    <source>
        <dbReference type="EMBL" id="KAB1216908.1"/>
    </source>
</evidence>
<dbReference type="EMBL" id="RXIC02000022">
    <property type="protein sequence ID" value="KAB1216903.1"/>
    <property type="molecule type" value="Genomic_DNA"/>
</dbReference>
<organism evidence="1 3">
    <name type="scientific">Morella rubra</name>
    <name type="common">Chinese bayberry</name>
    <dbReference type="NCBI Taxonomy" id="262757"/>
    <lineage>
        <taxon>Eukaryota</taxon>
        <taxon>Viridiplantae</taxon>
        <taxon>Streptophyta</taxon>
        <taxon>Embryophyta</taxon>
        <taxon>Tracheophyta</taxon>
        <taxon>Spermatophyta</taxon>
        <taxon>Magnoliopsida</taxon>
        <taxon>eudicotyledons</taxon>
        <taxon>Gunneridae</taxon>
        <taxon>Pentapetalae</taxon>
        <taxon>rosids</taxon>
        <taxon>fabids</taxon>
        <taxon>Fagales</taxon>
        <taxon>Myricaceae</taxon>
        <taxon>Morella</taxon>
    </lineage>
</organism>
<dbReference type="AlphaFoldDB" id="A0A6A1VVT6"/>
<reference evidence="1" key="3">
    <citation type="submission" date="2019-09" db="EMBL/GenBank/DDBJ databases">
        <authorList>
            <person name="Gao Z."/>
        </authorList>
    </citation>
    <scope>NUCLEOTIDE SEQUENCE</scope>
    <source>
        <tissue evidence="1">Leaves</tissue>
    </source>
</reference>
<dbReference type="SUPFAM" id="SSF53335">
    <property type="entry name" value="S-adenosyl-L-methionine-dependent methyltransferases"/>
    <property type="match status" value="1"/>
</dbReference>
<sequence>MVFRNSKFALMATNFAFLSGDWPSGREALYVLRTVLQSGFKQKLTFISSRNVSRSIPRRNFCFCARPIEPSGLTSSCSTLENQVLDDSPLSGMEGVLLSYLFGKRKATEVAHSVWKHVIQKGDTVIDATCGNGYDTLAMLKMVADESERGFVYAMDIQKDALENTYSLLEESLNPTERQLVKLLQICHSKLDKVVPENASVRLVAFNLGFLPGGDKAIITKPETTLLALEAAQKIIMPGGLISLVVYVGHPGGWQEWETIQTFASKLPVDDWWFVLFLVVDPCSIENKAATTKHSPTSIHHLVSIIDSRSMSPSLSSSTTPPPDTPRATLEMCGSNMPGTFWAATLSSSLFG</sequence>
<dbReference type="EMBL" id="RXIC02000022">
    <property type="protein sequence ID" value="KAB1216908.1"/>
    <property type="molecule type" value="Genomic_DNA"/>
</dbReference>
<dbReference type="PANTHER" id="PTHR35276:SF1">
    <property type="entry name" value="TRNA (MNM(5)S(2)U34)-METHYLTRANSFERASE, CHLOROPLASTIC"/>
    <property type="match status" value="1"/>
</dbReference>
<dbReference type="Gene3D" id="3.40.50.150">
    <property type="entry name" value="Vaccinia Virus protein VP39"/>
    <property type="match status" value="1"/>
</dbReference>
<dbReference type="GO" id="GO:0032259">
    <property type="term" value="P:methylation"/>
    <property type="evidence" value="ECO:0007669"/>
    <property type="project" value="UniProtKB-KW"/>
</dbReference>
<gene>
    <name evidence="2" type="ORF">CJ030_MR4G016079</name>
    <name evidence="1" type="ORF">CJ030_MR4G016084</name>
</gene>
<keyword evidence="1" id="KW-0808">Transferase</keyword>
<accession>A0A6A1VVT6</accession>
<keyword evidence="3" id="KW-1185">Reference proteome</keyword>
<dbReference type="InterPro" id="IPR010719">
    <property type="entry name" value="MnmM_MeTrfase"/>
</dbReference>
<dbReference type="InterPro" id="IPR029063">
    <property type="entry name" value="SAM-dependent_MTases_sf"/>
</dbReference>
<dbReference type="PANTHER" id="PTHR35276">
    <property type="entry name" value="S-ADENOSYL-L-METHIONINE-DEPENDENT METHYLTRANSFERASES SUPERFAMILY PROTEIN"/>
    <property type="match status" value="1"/>
</dbReference>
<reference evidence="1" key="1">
    <citation type="submission" date="2018-07" db="EMBL/GenBank/DDBJ databases">
        <authorList>
            <person name="Gao Z.-S."/>
            <person name="Jia H.-M."/>
            <person name="Jia H.-J."/>
            <person name="Cai Q.-L."/>
            <person name="Wang Y."/>
            <person name="Zhao H.-B."/>
        </authorList>
    </citation>
    <scope>NUCLEOTIDE SEQUENCE</scope>
    <source>
        <tissue evidence="1">Leaves</tissue>
    </source>
</reference>
<evidence type="ECO:0000313" key="3">
    <source>
        <dbReference type="Proteomes" id="UP000516437"/>
    </source>
</evidence>
<dbReference type="Pfam" id="PF06962">
    <property type="entry name" value="rRNA_methylase"/>
    <property type="match status" value="1"/>
</dbReference>
<name>A0A6A1VVT6_9ROSI</name>